<dbReference type="EMBL" id="LWRY01000152">
    <property type="protein sequence ID" value="OCX70874.1"/>
    <property type="molecule type" value="Genomic_DNA"/>
</dbReference>
<dbReference type="AlphaFoldDB" id="A0A1C2IS58"/>
<keyword evidence="1" id="KW-0732">Signal</keyword>
<feature type="signal peptide" evidence="1">
    <location>
        <begin position="1"/>
        <end position="20"/>
    </location>
</feature>
<dbReference type="InterPro" id="IPR031817">
    <property type="entry name" value="DotD"/>
</dbReference>
<name>A0A1C2IS58_ACITH</name>
<accession>A0A1C2IS58</accession>
<evidence type="ECO:0000313" key="5">
    <source>
        <dbReference type="Proteomes" id="UP000095008"/>
    </source>
</evidence>
<proteinExistence type="predicted"/>
<dbReference type="RefSeq" id="WP_024893679.1">
    <property type="nucleotide sequence ID" value="NZ_JAAOMO010000052.1"/>
</dbReference>
<gene>
    <name evidence="2" type="ORF">A6M23_13025</name>
    <name evidence="3" type="ORF">A6P07_13130</name>
</gene>
<dbReference type="PROSITE" id="PS51257">
    <property type="entry name" value="PROKAR_LIPOPROTEIN"/>
    <property type="match status" value="1"/>
</dbReference>
<evidence type="ECO:0000256" key="1">
    <source>
        <dbReference type="SAM" id="SignalP"/>
    </source>
</evidence>
<feature type="chain" id="PRO_5009434540" evidence="1">
    <location>
        <begin position="21"/>
        <end position="263"/>
    </location>
</feature>
<comment type="caution">
    <text evidence="2">The sequence shown here is derived from an EMBL/GenBank/DDBJ whole genome shotgun (WGS) entry which is preliminary data.</text>
</comment>
<dbReference type="STRING" id="930.GCA_002079865_02153"/>
<dbReference type="Proteomes" id="UP000095008">
    <property type="component" value="Unassembled WGS sequence"/>
</dbReference>
<protein>
    <submittedName>
        <fullName evidence="2">Uncharacterized protein</fullName>
    </submittedName>
</protein>
<dbReference type="Proteomes" id="UP000094893">
    <property type="component" value="Unassembled WGS sequence"/>
</dbReference>
<dbReference type="Pfam" id="PF16816">
    <property type="entry name" value="DotD"/>
    <property type="match status" value="1"/>
</dbReference>
<evidence type="ECO:0000313" key="4">
    <source>
        <dbReference type="Proteomes" id="UP000094893"/>
    </source>
</evidence>
<dbReference type="InterPro" id="IPR038140">
    <property type="entry name" value="DotD_sf"/>
</dbReference>
<keyword evidence="5" id="KW-1185">Reference proteome</keyword>
<dbReference type="EMBL" id="LWSA01000185">
    <property type="protein sequence ID" value="OCX70944.1"/>
    <property type="molecule type" value="Genomic_DNA"/>
</dbReference>
<organism evidence="2 5">
    <name type="scientific">Acidithiobacillus thiooxidans</name>
    <name type="common">Thiobacillus thiooxidans</name>
    <dbReference type="NCBI Taxonomy" id="930"/>
    <lineage>
        <taxon>Bacteria</taxon>
        <taxon>Pseudomonadati</taxon>
        <taxon>Pseudomonadota</taxon>
        <taxon>Acidithiobacillia</taxon>
        <taxon>Acidithiobacillales</taxon>
        <taxon>Acidithiobacillaceae</taxon>
        <taxon>Acidithiobacillus</taxon>
    </lineage>
</organism>
<dbReference type="Gene3D" id="3.55.50.60">
    <property type="entry name" value="DotD protein"/>
    <property type="match status" value="1"/>
</dbReference>
<reference evidence="2 4" key="1">
    <citation type="journal article" date="2016" name="Int. J. Mol. Sci.">
        <title>Comparative genomics of the extreme acidophile Acidithiobacillus thiooxidans reveals intraspecific divergence and niche adaptation.</title>
        <authorList>
            <person name="Zhang X."/>
            <person name="Feng X."/>
            <person name="Tao J."/>
            <person name="Ma L."/>
            <person name="Xiao Y."/>
            <person name="Liang Y."/>
            <person name="Liu X."/>
            <person name="Yin H."/>
        </authorList>
    </citation>
    <scope>NUCLEOTIDE SEQUENCE [LARGE SCALE GENOMIC DNA]</scope>
    <source>
        <strain evidence="3 4">A02</strain>
        <strain evidence="2">DXS-W</strain>
    </source>
</reference>
<evidence type="ECO:0000313" key="3">
    <source>
        <dbReference type="EMBL" id="OCX70944.1"/>
    </source>
</evidence>
<evidence type="ECO:0000313" key="2">
    <source>
        <dbReference type="EMBL" id="OCX70874.1"/>
    </source>
</evidence>
<sequence length="263" mass="28974">MKKRITLSVLIALAASGCAAHPTMQTQEPAPLTQASLWLNHSAAVAAHSLKNLDQITEVHLTNPAVRVTHVSRVSGLTDHLHLHWSGPVNRLMAQLAQHIGWRYALTIHPHPMPDVAIWNQNAPLPVIVHEINQQMVHVATLRLLPLGRTLVLEPYQAQWLPEHPVLTHKKPVYFGPMVPACHPDKKTSVPATLGKQGASSHLLTVGKHGSLHPLPEGPHGPNIPLQKALAHHWKLLMPWHPTSAEDQIAQQWMAAGGMLYRP</sequence>